<evidence type="ECO:0000313" key="2">
    <source>
        <dbReference type="Proteomes" id="UP000199698"/>
    </source>
</evidence>
<dbReference type="AlphaFoldDB" id="A0A1C4AUP7"/>
<dbReference type="Gene3D" id="3.10.100.10">
    <property type="entry name" value="Mannose-Binding Protein A, subunit A"/>
    <property type="match status" value="1"/>
</dbReference>
<dbReference type="Proteomes" id="UP000199698">
    <property type="component" value="Unassembled WGS sequence"/>
</dbReference>
<sequence>MLLLSCLWSLQALPVKNVRRTNRSDAIILPSLQWGELKFVKPYLEYGRLHFAGPADIWHPDYGFLVQSTDQASYNLNFPTTGANGLYFDLIIRGDADELTWGAPITHDGITATVTRKTKCNAQCDVEFRVTLTGPEARNQWFNPYPSRIAKPRLPQTFELVGRDREGNEVIKYGFVLQKWFVVRGAELYHYPDMVTWCSGLGYRVPQVKELTNAVCSGIGSGPNCQGSIGATPPSKNNNYLRTIGAGLFSEWGFMYHYAGADFVDQNYWTSDTTRIGPFSGQFDVGASNGDIFWFKTSIINYGLCTTP</sequence>
<accession>A0A1C4AUP7</accession>
<keyword evidence="2" id="KW-1185">Reference proteome</keyword>
<gene>
    <name evidence="1" type="ORF">GA0061080_101416</name>
</gene>
<reference evidence="2" key="1">
    <citation type="submission" date="2016-08" db="EMBL/GenBank/DDBJ databases">
        <authorList>
            <person name="Varghese N."/>
            <person name="Submissions Spin"/>
        </authorList>
    </citation>
    <scope>NUCLEOTIDE SEQUENCE [LARGE SCALE GENOMIC DNA]</scope>
    <source>
        <strain evidence="2">R-53144</strain>
    </source>
</reference>
<evidence type="ECO:0000313" key="1">
    <source>
        <dbReference type="EMBL" id="SCB98319.1"/>
    </source>
</evidence>
<name>A0A1C4AUP7_9GAMM</name>
<dbReference type="InterPro" id="IPR016186">
    <property type="entry name" value="C-type_lectin-like/link_sf"/>
</dbReference>
<proteinExistence type="predicted"/>
<dbReference type="EMBL" id="FMBA01000014">
    <property type="protein sequence ID" value="SCB98319.1"/>
    <property type="molecule type" value="Genomic_DNA"/>
</dbReference>
<protein>
    <submittedName>
        <fullName evidence="1">Uncharacterized protein</fullName>
    </submittedName>
</protein>
<organism evidence="1 2">
    <name type="scientific">Gilliamella intestini</name>
    <dbReference type="NCBI Taxonomy" id="1798183"/>
    <lineage>
        <taxon>Bacteria</taxon>
        <taxon>Pseudomonadati</taxon>
        <taxon>Pseudomonadota</taxon>
        <taxon>Gammaproteobacteria</taxon>
        <taxon>Orbales</taxon>
        <taxon>Orbaceae</taxon>
        <taxon>Gilliamella</taxon>
    </lineage>
</organism>